<dbReference type="EMBL" id="UYYF01004391">
    <property type="protein sequence ID" value="VDN03437.1"/>
    <property type="molecule type" value="Genomic_DNA"/>
</dbReference>
<evidence type="ECO:0000256" key="2">
    <source>
        <dbReference type="SAM" id="SignalP"/>
    </source>
</evidence>
<accession>A0A0N5D023</accession>
<protein>
    <submittedName>
        <fullName evidence="5">Serine protease</fullName>
    </submittedName>
</protein>
<dbReference type="OrthoDB" id="5828840at2759"/>
<evidence type="ECO:0000313" key="3">
    <source>
        <dbReference type="EMBL" id="VDN03437.1"/>
    </source>
</evidence>
<feature type="chain" id="PRO_5043126504" evidence="2">
    <location>
        <begin position="18"/>
        <end position="309"/>
    </location>
</feature>
<gene>
    <name evidence="3" type="ORF">TCLT_LOCUS6115</name>
</gene>
<reference evidence="5" key="1">
    <citation type="submission" date="2017-02" db="UniProtKB">
        <authorList>
            <consortium name="WormBaseParasite"/>
        </authorList>
    </citation>
    <scope>IDENTIFICATION</scope>
</reference>
<sequence length="309" mass="33331">MLFFTAVLCIIFSLSYGCGPFNADRDTVNVKSRNGINIIPVATESTVTEAIAIATEKAINTIQSIRATEATTETTTTEATTPEATTPEATTTEATTTEATTTEATTTEATTTEATTTEATTTEATTTEATTTEATTTEATTTEATIAETNIHTEVPEEIVVVEETTMTHAVENLNESAETDESDETGEYPQTDESDGSAEEEESIASFDEEKEKILKVLSRPVVSRQPKTPQEATENLKNAFQEALELVVKPMGLNPTMNYIISDYVPDDVTIAQDLSDNQDVLSEYGTHLSKNNVVTAYRNGTQYSKV</sequence>
<dbReference type="Proteomes" id="UP000276776">
    <property type="component" value="Unassembled WGS sequence"/>
</dbReference>
<evidence type="ECO:0000313" key="5">
    <source>
        <dbReference type="WBParaSite" id="TCLT_0000612601-mRNA-1"/>
    </source>
</evidence>
<organism evidence="5">
    <name type="scientific">Thelazia callipaeda</name>
    <name type="common">Oriental eyeworm</name>
    <name type="synonym">Parasitic nematode</name>
    <dbReference type="NCBI Taxonomy" id="103827"/>
    <lineage>
        <taxon>Eukaryota</taxon>
        <taxon>Metazoa</taxon>
        <taxon>Ecdysozoa</taxon>
        <taxon>Nematoda</taxon>
        <taxon>Chromadorea</taxon>
        <taxon>Rhabditida</taxon>
        <taxon>Spirurina</taxon>
        <taxon>Spiruromorpha</taxon>
        <taxon>Thelazioidea</taxon>
        <taxon>Thelaziidae</taxon>
        <taxon>Thelazia</taxon>
    </lineage>
</organism>
<feature type="signal peptide" evidence="2">
    <location>
        <begin position="1"/>
        <end position="17"/>
    </location>
</feature>
<dbReference type="AlphaFoldDB" id="A0A0N5D023"/>
<evidence type="ECO:0000256" key="1">
    <source>
        <dbReference type="SAM" id="MobiDB-lite"/>
    </source>
</evidence>
<dbReference type="STRING" id="103827.A0A0N5D023"/>
<reference evidence="3 4" key="2">
    <citation type="submission" date="2018-11" db="EMBL/GenBank/DDBJ databases">
        <authorList>
            <consortium name="Pathogen Informatics"/>
        </authorList>
    </citation>
    <scope>NUCLEOTIDE SEQUENCE [LARGE SCALE GENOMIC DNA]</scope>
</reference>
<keyword evidence="4" id="KW-1185">Reference proteome</keyword>
<feature type="compositionally biased region" description="Acidic residues" evidence="1">
    <location>
        <begin position="178"/>
        <end position="208"/>
    </location>
</feature>
<feature type="region of interest" description="Disordered" evidence="1">
    <location>
        <begin position="173"/>
        <end position="211"/>
    </location>
</feature>
<keyword evidence="2" id="KW-0732">Signal</keyword>
<dbReference type="OMA" id="TMTHAVE"/>
<evidence type="ECO:0000313" key="4">
    <source>
        <dbReference type="Proteomes" id="UP000276776"/>
    </source>
</evidence>
<feature type="region of interest" description="Disordered" evidence="1">
    <location>
        <begin position="65"/>
        <end position="138"/>
    </location>
</feature>
<name>A0A0N5D023_THECL</name>
<proteinExistence type="predicted"/>
<dbReference type="WBParaSite" id="TCLT_0000612601-mRNA-1">
    <property type="protein sequence ID" value="TCLT_0000612601-mRNA-1"/>
    <property type="gene ID" value="TCLT_0000612601"/>
</dbReference>